<dbReference type="AlphaFoldDB" id="A0A0S4JBN2"/>
<accession>A0A0S4JBN2</accession>
<feature type="compositionally biased region" description="Basic residues" evidence="1">
    <location>
        <begin position="754"/>
        <end position="763"/>
    </location>
</feature>
<feature type="compositionally biased region" description="Basic and acidic residues" evidence="1">
    <location>
        <begin position="569"/>
        <end position="581"/>
    </location>
</feature>
<evidence type="ECO:0000313" key="2">
    <source>
        <dbReference type="EMBL" id="CUG88936.1"/>
    </source>
</evidence>
<feature type="compositionally biased region" description="Low complexity" evidence="1">
    <location>
        <begin position="599"/>
        <end position="622"/>
    </location>
</feature>
<feature type="region of interest" description="Disordered" evidence="1">
    <location>
        <begin position="655"/>
        <end position="763"/>
    </location>
</feature>
<evidence type="ECO:0000256" key="1">
    <source>
        <dbReference type="SAM" id="MobiDB-lite"/>
    </source>
</evidence>
<feature type="region of interest" description="Disordered" evidence="1">
    <location>
        <begin position="551"/>
        <end position="628"/>
    </location>
</feature>
<dbReference type="VEuPathDB" id="TriTrypDB:BSAL_18320"/>
<feature type="compositionally biased region" description="Polar residues" evidence="1">
    <location>
        <begin position="670"/>
        <end position="694"/>
    </location>
</feature>
<keyword evidence="3" id="KW-1185">Reference proteome</keyword>
<feature type="compositionally biased region" description="Pro residues" evidence="1">
    <location>
        <begin position="696"/>
        <end position="706"/>
    </location>
</feature>
<sequence>MSTAYHHSMRHYSSPFPLGHRNSRPLPSPSSHQGPWGVTHHSEAVATSPLSSSYDKRNRSRVPISSGSQSPARRNISSTAGGGGNGSGPASVSGSARYPQDGEAAARRRDEEQQQQQLGDSQYLLNADEFTSYEDDYYYSYREEQTTTIDRGQNAAKPLQKNAETTFQSPAPLIERAEEHRQYPPRFHDAPRAGGDINEQQESFHHQQDWDDGGSDGGEGGMEYDHLSGGVLLPYGKGLGEYSEVTMENAKRSVVPGAWDAPHTLRLAYQSGRGGRGPNDGQQHKSPRRRGPARVPVGYIYKNASVEGPMAPTHVQVAMGFRPMGSRPQIASKVTQHSPWKPLDQQAPLPTLEPRIASPPRPFSLGDASLKYAPTSSVTSIATTGAPAGGSVGAAGGTSALLARREQAFLLEQQRRRLQQQQQQSISLDERSGPASSVGSPRSAAASGGVVPAIYRSKRDAPLPAVTLANYQQQRRSAPAIDLPRSSGPSSPRSAVANGEGEENHFNTASADAPAAGGGLQQRVIPSPLVGLQLGKGVMFGAVSQSSVHESLEEQLSSSSPASSPHAFETSRKTFPGRDSKSNVPMSPNRRRHNNNGGASAFDASSPPHSSSPAGSPRSMPSTPFAAHGAVDARGGVAPSAAVSPVATVLSLQKTSLPSHHQHRHEETRSSAAHHNSSHLTPNSQHQSSYQVTIPSPAPSGPPPPLSTSMRSDAQSMAAPTPSSQQHLHRDPSSHHSQFIDRSHYDSTTDFRTAHHSSAHAAG</sequence>
<feature type="region of interest" description="Disordered" evidence="1">
    <location>
        <begin position="470"/>
        <end position="519"/>
    </location>
</feature>
<name>A0A0S4JBN2_BODSA</name>
<feature type="non-terminal residue" evidence="2">
    <location>
        <position position="763"/>
    </location>
</feature>
<feature type="region of interest" description="Disordered" evidence="1">
    <location>
        <begin position="269"/>
        <end position="293"/>
    </location>
</feature>
<dbReference type="Proteomes" id="UP000051952">
    <property type="component" value="Unassembled WGS sequence"/>
</dbReference>
<protein>
    <submittedName>
        <fullName evidence="2">Uncharacterized protein</fullName>
    </submittedName>
</protein>
<feature type="compositionally biased region" description="Basic and acidic residues" evidence="1">
    <location>
        <begin position="728"/>
        <end position="753"/>
    </location>
</feature>
<proteinExistence type="predicted"/>
<reference evidence="3" key="1">
    <citation type="submission" date="2015-09" db="EMBL/GenBank/DDBJ databases">
        <authorList>
            <consortium name="Pathogen Informatics"/>
        </authorList>
    </citation>
    <scope>NUCLEOTIDE SEQUENCE [LARGE SCALE GENOMIC DNA]</scope>
    <source>
        <strain evidence="3">Lake Konstanz</strain>
    </source>
</reference>
<evidence type="ECO:0000313" key="3">
    <source>
        <dbReference type="Proteomes" id="UP000051952"/>
    </source>
</evidence>
<feature type="compositionally biased region" description="Low complexity" evidence="1">
    <location>
        <begin position="484"/>
        <end position="494"/>
    </location>
</feature>
<organism evidence="2 3">
    <name type="scientific">Bodo saltans</name>
    <name type="common">Flagellated protozoan</name>
    <dbReference type="NCBI Taxonomy" id="75058"/>
    <lineage>
        <taxon>Eukaryota</taxon>
        <taxon>Discoba</taxon>
        <taxon>Euglenozoa</taxon>
        <taxon>Kinetoplastea</taxon>
        <taxon>Metakinetoplastina</taxon>
        <taxon>Eubodonida</taxon>
        <taxon>Bodonidae</taxon>
        <taxon>Bodo</taxon>
    </lineage>
</organism>
<feature type="compositionally biased region" description="Polar residues" evidence="1">
    <location>
        <begin position="63"/>
        <end position="76"/>
    </location>
</feature>
<feature type="region of interest" description="Disordered" evidence="1">
    <location>
        <begin position="1"/>
        <end position="126"/>
    </location>
</feature>
<gene>
    <name evidence="2" type="ORF">BSAL_18320</name>
</gene>
<dbReference type="EMBL" id="CYKH01001685">
    <property type="protein sequence ID" value="CUG88936.1"/>
    <property type="molecule type" value="Genomic_DNA"/>
</dbReference>
<feature type="compositionally biased region" description="Low complexity" evidence="1">
    <location>
        <begin position="551"/>
        <end position="567"/>
    </location>
</feature>
<feature type="region of interest" description="Disordered" evidence="1">
    <location>
        <begin position="202"/>
        <end position="223"/>
    </location>
</feature>
<feature type="region of interest" description="Disordered" evidence="1">
    <location>
        <begin position="414"/>
        <end position="448"/>
    </location>
</feature>
<feature type="compositionally biased region" description="Low complexity" evidence="1">
    <location>
        <begin position="114"/>
        <end position="125"/>
    </location>
</feature>